<feature type="non-terminal residue" evidence="1">
    <location>
        <position position="155"/>
    </location>
</feature>
<accession>X1C5Z0</accession>
<name>X1C5Z0_9ZZZZ</name>
<organism evidence="1">
    <name type="scientific">marine sediment metagenome</name>
    <dbReference type="NCBI Taxonomy" id="412755"/>
    <lineage>
        <taxon>unclassified sequences</taxon>
        <taxon>metagenomes</taxon>
        <taxon>ecological metagenomes</taxon>
    </lineage>
</organism>
<dbReference type="CDD" id="cd05233">
    <property type="entry name" value="SDR_c"/>
    <property type="match status" value="1"/>
</dbReference>
<dbReference type="PRINTS" id="PR00081">
    <property type="entry name" value="GDHRDH"/>
</dbReference>
<dbReference type="Gene3D" id="3.40.50.720">
    <property type="entry name" value="NAD(P)-binding Rossmann-like Domain"/>
    <property type="match status" value="1"/>
</dbReference>
<sequence length="155" mass="16281">MMRLEGKVAIITGAGSGIGRESALLFAREGAKVVVSDYVSEAGEETVRQIKASGGEAIFIKSDVSKASDAERMVKKTIEEYGKLDILHNNAGILGEVAFVGDATEEDWDRVISVNLKGVFLCSKYAVREMVKKGGGVIISTASAMGLVGLPGNTA</sequence>
<evidence type="ECO:0008006" key="2">
    <source>
        <dbReference type="Google" id="ProtNLM"/>
    </source>
</evidence>
<dbReference type="SUPFAM" id="SSF51735">
    <property type="entry name" value="NAD(P)-binding Rossmann-fold domains"/>
    <property type="match status" value="1"/>
</dbReference>
<dbReference type="Pfam" id="PF00106">
    <property type="entry name" value="adh_short"/>
    <property type="match status" value="1"/>
</dbReference>
<dbReference type="PANTHER" id="PTHR42820:SF1">
    <property type="entry name" value="SHORT-CHAIN DEHYDROGENASE_REDUCTASE FAMILY PROTEIN"/>
    <property type="match status" value="1"/>
</dbReference>
<dbReference type="AlphaFoldDB" id="X1C5Z0"/>
<reference evidence="1" key="1">
    <citation type="journal article" date="2014" name="Front. Microbiol.">
        <title>High frequency of phylogenetically diverse reductive dehalogenase-homologous genes in deep subseafloor sedimentary metagenomes.</title>
        <authorList>
            <person name="Kawai M."/>
            <person name="Futagami T."/>
            <person name="Toyoda A."/>
            <person name="Takaki Y."/>
            <person name="Nishi S."/>
            <person name="Hori S."/>
            <person name="Arai W."/>
            <person name="Tsubouchi T."/>
            <person name="Morono Y."/>
            <person name="Uchiyama I."/>
            <person name="Ito T."/>
            <person name="Fujiyama A."/>
            <person name="Inagaki F."/>
            <person name="Takami H."/>
        </authorList>
    </citation>
    <scope>NUCLEOTIDE SEQUENCE</scope>
    <source>
        <strain evidence="1">Expedition CK06-06</strain>
    </source>
</reference>
<gene>
    <name evidence="1" type="ORF">S01H4_43926</name>
</gene>
<protein>
    <recommendedName>
        <fullName evidence="2">Short-chain dehydrogenase/reductase SDR</fullName>
    </recommendedName>
</protein>
<proteinExistence type="predicted"/>
<dbReference type="InterPro" id="IPR036291">
    <property type="entry name" value="NAD(P)-bd_dom_sf"/>
</dbReference>
<dbReference type="EMBL" id="BART01024287">
    <property type="protein sequence ID" value="GAH02782.1"/>
    <property type="molecule type" value="Genomic_DNA"/>
</dbReference>
<dbReference type="PANTHER" id="PTHR42820">
    <property type="entry name" value="SHORT-CHAIN DEHYDROGENASE REDUCTASE"/>
    <property type="match status" value="1"/>
</dbReference>
<comment type="caution">
    <text evidence="1">The sequence shown here is derived from an EMBL/GenBank/DDBJ whole genome shotgun (WGS) entry which is preliminary data.</text>
</comment>
<dbReference type="InterPro" id="IPR002347">
    <property type="entry name" value="SDR_fam"/>
</dbReference>
<evidence type="ECO:0000313" key="1">
    <source>
        <dbReference type="EMBL" id="GAH02782.1"/>
    </source>
</evidence>